<dbReference type="AlphaFoldDB" id="S0EYM3"/>
<dbReference type="Gene3D" id="3.40.720.10">
    <property type="entry name" value="Alkaline Phosphatase, subunit A"/>
    <property type="match status" value="2"/>
</dbReference>
<dbReference type="OrthoDB" id="279611at2"/>
<evidence type="ECO:0000256" key="3">
    <source>
        <dbReference type="ARBA" id="ARBA00022801"/>
    </source>
</evidence>
<name>S0EYM3_CHTCT</name>
<dbReference type="InterPro" id="IPR050738">
    <property type="entry name" value="Sulfatase"/>
</dbReference>
<dbReference type="STRING" id="454171.CP488_02887"/>
<keyword evidence="3" id="KW-0378">Hydrolase</keyword>
<dbReference type="EMBL" id="HF951689">
    <property type="protein sequence ID" value="CCW35028.1"/>
    <property type="molecule type" value="Genomic_DNA"/>
</dbReference>
<dbReference type="PANTHER" id="PTHR42693">
    <property type="entry name" value="ARYLSULFATASE FAMILY MEMBER"/>
    <property type="match status" value="1"/>
</dbReference>
<dbReference type="RefSeq" id="WP_016482573.1">
    <property type="nucleotide sequence ID" value="NC_021487.1"/>
</dbReference>
<protein>
    <submittedName>
        <fullName evidence="6">Arylsulfatase A and related enzymes</fullName>
    </submittedName>
</protein>
<dbReference type="PANTHER" id="PTHR42693:SF53">
    <property type="entry name" value="ENDO-4-O-SULFATASE"/>
    <property type="match status" value="1"/>
</dbReference>
<evidence type="ECO:0000259" key="5">
    <source>
        <dbReference type="Pfam" id="PF00884"/>
    </source>
</evidence>
<gene>
    <name evidence="6" type="ORF">CCALI_01210</name>
</gene>
<keyword evidence="4" id="KW-0106">Calcium</keyword>
<reference evidence="7" key="1">
    <citation type="submission" date="2013-03" db="EMBL/GenBank/DDBJ databases">
        <title>Genome sequence of Chthonomonas calidirosea, the first sequenced genome from the Armatimonadetes phylum (formally candidate division OP10).</title>
        <authorList>
            <person name="Lee K.C.Y."/>
            <person name="Morgan X.C."/>
            <person name="Dunfield P.F."/>
            <person name="Tamas I."/>
            <person name="Houghton K.M."/>
            <person name="Vyssotski M."/>
            <person name="Ryan J.L.J."/>
            <person name="Lagutin K."/>
            <person name="McDonald I.R."/>
            <person name="Stott M.B."/>
        </authorList>
    </citation>
    <scope>NUCLEOTIDE SEQUENCE [LARGE SCALE GENOMIC DNA]</scope>
    <source>
        <strain evidence="7">DSM 23976 / ICMP 18418 / T49</strain>
    </source>
</reference>
<evidence type="ECO:0000256" key="1">
    <source>
        <dbReference type="ARBA" id="ARBA00008779"/>
    </source>
</evidence>
<evidence type="ECO:0000256" key="4">
    <source>
        <dbReference type="ARBA" id="ARBA00022837"/>
    </source>
</evidence>
<keyword evidence="7" id="KW-1185">Reference proteome</keyword>
<evidence type="ECO:0000313" key="6">
    <source>
        <dbReference type="EMBL" id="CCW35028.1"/>
    </source>
</evidence>
<dbReference type="Proteomes" id="UP000014227">
    <property type="component" value="Chromosome I"/>
</dbReference>
<dbReference type="CDD" id="cd16152">
    <property type="entry name" value="sulfatase_like"/>
    <property type="match status" value="1"/>
</dbReference>
<dbReference type="InterPro" id="IPR000917">
    <property type="entry name" value="Sulfatase_N"/>
</dbReference>
<evidence type="ECO:0000256" key="2">
    <source>
        <dbReference type="ARBA" id="ARBA00022723"/>
    </source>
</evidence>
<dbReference type="KEGG" id="ccz:CCALI_01210"/>
<evidence type="ECO:0000313" key="7">
    <source>
        <dbReference type="Proteomes" id="UP000014227"/>
    </source>
</evidence>
<proteinExistence type="inferred from homology"/>
<dbReference type="PROSITE" id="PS00149">
    <property type="entry name" value="SULFATASE_2"/>
    <property type="match status" value="1"/>
</dbReference>
<dbReference type="InParanoid" id="S0EYM3"/>
<organism evidence="6 7">
    <name type="scientific">Chthonomonas calidirosea (strain DSM 23976 / ICMP 18418 / T49)</name>
    <dbReference type="NCBI Taxonomy" id="1303518"/>
    <lineage>
        <taxon>Bacteria</taxon>
        <taxon>Bacillati</taxon>
        <taxon>Armatimonadota</taxon>
        <taxon>Chthonomonadia</taxon>
        <taxon>Chthonomonadales</taxon>
        <taxon>Chthonomonadaceae</taxon>
        <taxon>Chthonomonas</taxon>
    </lineage>
</organism>
<dbReference type="HOGENOM" id="CLU_006332_9_3_0"/>
<dbReference type="InterPro" id="IPR024607">
    <property type="entry name" value="Sulfatase_CS"/>
</dbReference>
<dbReference type="SUPFAM" id="SSF53649">
    <property type="entry name" value="Alkaline phosphatase-like"/>
    <property type="match status" value="1"/>
</dbReference>
<dbReference type="PATRIC" id="fig|1303518.3.peg.1232"/>
<dbReference type="GO" id="GO:0004065">
    <property type="term" value="F:arylsulfatase activity"/>
    <property type="evidence" value="ECO:0007669"/>
    <property type="project" value="TreeGrafter"/>
</dbReference>
<dbReference type="Pfam" id="PF00884">
    <property type="entry name" value="Sulfatase"/>
    <property type="match status" value="1"/>
</dbReference>
<keyword evidence="2" id="KW-0479">Metal-binding</keyword>
<sequence length="450" mass="50959">MVKSSTPPNVIIFFTDQQRWDTTGVHGNPLDLTPNFDRMAQRGTHLYYAFTCQPVCGPARAALQTGCYATRVGCFRNGIPLPPDAVTIARCFREAGYSTAYIGKWHLASRDPVPETERGGYDYWLASNVLEFSSDPYRTVVYDNEGKAVLLPGYRVNALTDAAIRYIASHQEQPFFLFLSFLEPHHQNRLDSYPAPEGYAERYVGRWMPPDLAALGGSVHQHLAGYYGMVKRLDEAFGLLLDALRSLQLLDRTIVLYTSDHGCHFKTRNTEYKRSCHEGSIRVPAALQGPGFDGGGQIRQLVSLVDIPPTLLEAAGLPIPETMQGRSFLRLTRGEREGWPEEVFLQISEWHVGRAVRTRRWKYGVFAPHKNPWQDSSSDTYWEAYLYDLEVDPYELANRIECASHARVAEVMRERLLRCIQEVEGEKPTIIPAKRVPSGQLSISEEEAWQ</sequence>
<feature type="domain" description="Sulfatase N-terminal" evidence="5">
    <location>
        <begin position="8"/>
        <end position="316"/>
    </location>
</feature>
<comment type="similarity">
    <text evidence="1">Belongs to the sulfatase family.</text>
</comment>
<dbReference type="InterPro" id="IPR017850">
    <property type="entry name" value="Alkaline_phosphatase_core_sf"/>
</dbReference>
<dbReference type="GO" id="GO:0046872">
    <property type="term" value="F:metal ion binding"/>
    <property type="evidence" value="ECO:0007669"/>
    <property type="project" value="UniProtKB-KW"/>
</dbReference>
<accession>S0EYM3</accession>
<dbReference type="eggNOG" id="COG3119">
    <property type="taxonomic scope" value="Bacteria"/>
</dbReference>